<dbReference type="EMBL" id="FNVP01000003">
    <property type="protein sequence ID" value="SEF81514.1"/>
    <property type="molecule type" value="Genomic_DNA"/>
</dbReference>
<gene>
    <name evidence="2" type="ORF">SAMN04488130_10331</name>
</gene>
<feature type="domain" description="Tetracyclin repressor-like C-terminal" evidence="1">
    <location>
        <begin position="97"/>
        <end position="223"/>
    </location>
</feature>
<proteinExistence type="predicted"/>
<keyword evidence="2" id="KW-0238">DNA-binding</keyword>
<dbReference type="Pfam" id="PF17931">
    <property type="entry name" value="TetR_C_23"/>
    <property type="match status" value="1"/>
</dbReference>
<reference evidence="3" key="1">
    <citation type="submission" date="2016-10" db="EMBL/GenBank/DDBJ databases">
        <authorList>
            <person name="Varghese N."/>
            <person name="Submissions S."/>
        </authorList>
    </citation>
    <scope>NUCLEOTIDE SEQUENCE [LARGE SCALE GENOMIC DNA]</scope>
    <source>
        <strain evidence="3">CGMCC 1.9230</strain>
    </source>
</reference>
<sequence length="231" mass="27647">MYLYTLITNSKKMATKKSIVTKDKIVSMYMDYVLENSEKPKSVYNFTKLNNFSETEFYSFFGTIESIEKEIFKMFLDKTVELLNKNPDYENYDMKSKMLSFYFTFFEILTANRSYVVMILKQNNNQLKKLTELSGLRSSYKKYIREIISDDYRVQLEKFQNFQEKAIQETSWIQLLLTLKFWLDDSSPSFEKTDIYIEKSVKATFELMNIAPLESLIDFGKFIFKEKIYNK</sequence>
<keyword evidence="3" id="KW-1185">Reference proteome</keyword>
<dbReference type="InterPro" id="IPR041673">
    <property type="entry name" value="TetR_C_23"/>
</dbReference>
<evidence type="ECO:0000313" key="2">
    <source>
        <dbReference type="EMBL" id="SEF81514.1"/>
    </source>
</evidence>
<organism evidence="2 3">
    <name type="scientific">Flavobacterium urumqiense</name>
    <dbReference type="NCBI Taxonomy" id="935224"/>
    <lineage>
        <taxon>Bacteria</taxon>
        <taxon>Pseudomonadati</taxon>
        <taxon>Bacteroidota</taxon>
        <taxon>Flavobacteriia</taxon>
        <taxon>Flavobacteriales</taxon>
        <taxon>Flavobacteriaceae</taxon>
        <taxon>Flavobacterium</taxon>
    </lineage>
</organism>
<dbReference type="SUPFAM" id="SSF48498">
    <property type="entry name" value="Tetracyclin repressor-like, C-terminal domain"/>
    <property type="match status" value="1"/>
</dbReference>
<dbReference type="Proteomes" id="UP000236737">
    <property type="component" value="Unassembled WGS sequence"/>
</dbReference>
<accession>A0A1H5V2Q2</accession>
<protein>
    <submittedName>
        <fullName evidence="2">DNA-binding transcriptional regulator, AcrR family</fullName>
    </submittedName>
</protein>
<evidence type="ECO:0000259" key="1">
    <source>
        <dbReference type="Pfam" id="PF17931"/>
    </source>
</evidence>
<evidence type="ECO:0000313" key="3">
    <source>
        <dbReference type="Proteomes" id="UP000236737"/>
    </source>
</evidence>
<dbReference type="AlphaFoldDB" id="A0A1H5V2Q2"/>
<dbReference type="GO" id="GO:0003677">
    <property type="term" value="F:DNA binding"/>
    <property type="evidence" value="ECO:0007669"/>
    <property type="project" value="UniProtKB-KW"/>
</dbReference>
<name>A0A1H5V2Q2_9FLAO</name>
<dbReference type="InterPro" id="IPR036271">
    <property type="entry name" value="Tet_transcr_reg_TetR-rel_C_sf"/>
</dbReference>